<accession>A0A150FYJ8</accession>
<organism evidence="2 3">
    <name type="scientific">Gonium pectorale</name>
    <name type="common">Green alga</name>
    <dbReference type="NCBI Taxonomy" id="33097"/>
    <lineage>
        <taxon>Eukaryota</taxon>
        <taxon>Viridiplantae</taxon>
        <taxon>Chlorophyta</taxon>
        <taxon>core chlorophytes</taxon>
        <taxon>Chlorophyceae</taxon>
        <taxon>CS clade</taxon>
        <taxon>Chlamydomonadales</taxon>
        <taxon>Volvocaceae</taxon>
        <taxon>Gonium</taxon>
    </lineage>
</organism>
<protein>
    <submittedName>
        <fullName evidence="2">Uncharacterized protein</fullName>
    </submittedName>
</protein>
<dbReference type="STRING" id="33097.A0A150FYJ8"/>
<comment type="caution">
    <text evidence="2">The sequence shown here is derived from an EMBL/GenBank/DDBJ whole genome shotgun (WGS) entry which is preliminary data.</text>
</comment>
<dbReference type="Proteomes" id="UP000075714">
    <property type="component" value="Unassembled WGS sequence"/>
</dbReference>
<feature type="transmembrane region" description="Helical" evidence="1">
    <location>
        <begin position="52"/>
        <end position="74"/>
    </location>
</feature>
<gene>
    <name evidence="2" type="ORF">GPECTOR_124g482</name>
</gene>
<dbReference type="EMBL" id="LSYV01000124">
    <property type="protein sequence ID" value="KXZ42682.1"/>
    <property type="molecule type" value="Genomic_DNA"/>
</dbReference>
<keyword evidence="1" id="KW-0812">Transmembrane</keyword>
<reference evidence="3" key="1">
    <citation type="journal article" date="2016" name="Nat. Commun.">
        <title>The Gonium pectorale genome demonstrates co-option of cell cycle regulation during the evolution of multicellularity.</title>
        <authorList>
            <person name="Hanschen E.R."/>
            <person name="Marriage T.N."/>
            <person name="Ferris P.J."/>
            <person name="Hamaji T."/>
            <person name="Toyoda A."/>
            <person name="Fujiyama A."/>
            <person name="Neme R."/>
            <person name="Noguchi H."/>
            <person name="Minakuchi Y."/>
            <person name="Suzuki M."/>
            <person name="Kawai-Toyooka H."/>
            <person name="Smith D.R."/>
            <person name="Sparks H."/>
            <person name="Anderson J."/>
            <person name="Bakaric R."/>
            <person name="Luria V."/>
            <person name="Karger A."/>
            <person name="Kirschner M.W."/>
            <person name="Durand P.M."/>
            <person name="Michod R.E."/>
            <person name="Nozaki H."/>
            <person name="Olson B.J."/>
        </authorList>
    </citation>
    <scope>NUCLEOTIDE SEQUENCE [LARGE SCALE GENOMIC DNA]</scope>
    <source>
        <strain evidence="3">NIES-2863</strain>
    </source>
</reference>
<keyword evidence="3" id="KW-1185">Reference proteome</keyword>
<evidence type="ECO:0000313" key="3">
    <source>
        <dbReference type="Proteomes" id="UP000075714"/>
    </source>
</evidence>
<keyword evidence="1" id="KW-0472">Membrane</keyword>
<proteinExistence type="predicted"/>
<evidence type="ECO:0000256" key="1">
    <source>
        <dbReference type="SAM" id="Phobius"/>
    </source>
</evidence>
<dbReference type="OrthoDB" id="521506at2759"/>
<dbReference type="AlphaFoldDB" id="A0A150FYJ8"/>
<keyword evidence="1" id="KW-1133">Transmembrane helix</keyword>
<evidence type="ECO:0000313" key="2">
    <source>
        <dbReference type="EMBL" id="KXZ42682.1"/>
    </source>
</evidence>
<sequence>MQALRRSASALMGGVRRMGTASDASADRLWAPYFPKPQPTPEQVKKSVSKELVGFALLGPVGIAFMFYDFIIGLEEEHHVTIPPYPWMRIRRVPGMPWGDDGLFEKHPRVAKTWPPEEGLPEKAHH</sequence>
<name>A0A150FYJ8_GONPE</name>